<dbReference type="Proteomes" id="UP000011083">
    <property type="component" value="Unassembled WGS sequence"/>
</dbReference>
<keyword evidence="4" id="KW-0808">Transferase</keyword>
<dbReference type="EMBL" id="KB008103">
    <property type="protein sequence ID" value="ELR12594.1"/>
    <property type="molecule type" value="Genomic_DNA"/>
</dbReference>
<dbReference type="OrthoDB" id="4062651at2759"/>
<dbReference type="RefSeq" id="XP_004334607.1">
    <property type="nucleotide sequence ID" value="XM_004334559.1"/>
</dbReference>
<dbReference type="Pfam" id="PF07714">
    <property type="entry name" value="PK_Tyr_Ser-Thr"/>
    <property type="match status" value="1"/>
</dbReference>
<organism evidence="4 5">
    <name type="scientific">Acanthamoeba castellanii (strain ATCC 30010 / Neff)</name>
    <dbReference type="NCBI Taxonomy" id="1257118"/>
    <lineage>
        <taxon>Eukaryota</taxon>
        <taxon>Amoebozoa</taxon>
        <taxon>Discosea</taxon>
        <taxon>Longamoebia</taxon>
        <taxon>Centramoebida</taxon>
        <taxon>Acanthamoebidae</taxon>
        <taxon>Acanthamoeba</taxon>
    </lineage>
</organism>
<accession>L8GIE4</accession>
<dbReference type="InterPro" id="IPR011009">
    <property type="entry name" value="Kinase-like_dom_sf"/>
</dbReference>
<dbReference type="GO" id="GO:0004672">
    <property type="term" value="F:protein kinase activity"/>
    <property type="evidence" value="ECO:0007669"/>
    <property type="project" value="InterPro"/>
</dbReference>
<feature type="signal peptide" evidence="2">
    <location>
        <begin position="1"/>
        <end position="20"/>
    </location>
</feature>
<dbReference type="InterPro" id="IPR029787">
    <property type="entry name" value="Nucleotide_cyclase"/>
</dbReference>
<dbReference type="PANTHER" id="PTHR43081">
    <property type="entry name" value="ADENYLATE CYCLASE, TERMINAL-DIFFERENTIATION SPECIFIC-RELATED"/>
    <property type="match status" value="1"/>
</dbReference>
<evidence type="ECO:0000259" key="3">
    <source>
        <dbReference type="PROSITE" id="PS50011"/>
    </source>
</evidence>
<gene>
    <name evidence="4" type="ORF">ACA1_090830</name>
</gene>
<dbReference type="STRING" id="1257118.L8GIE4"/>
<evidence type="ECO:0000256" key="2">
    <source>
        <dbReference type="SAM" id="SignalP"/>
    </source>
</evidence>
<dbReference type="GeneID" id="14913369"/>
<dbReference type="InterPro" id="IPR000719">
    <property type="entry name" value="Prot_kinase_dom"/>
</dbReference>
<dbReference type="SUPFAM" id="SSF56112">
    <property type="entry name" value="Protein kinase-like (PK-like)"/>
    <property type="match status" value="1"/>
</dbReference>
<dbReference type="SUPFAM" id="SSF55073">
    <property type="entry name" value="Nucleotide cyclase"/>
    <property type="match status" value="1"/>
</dbReference>
<keyword evidence="2" id="KW-0732">Signal</keyword>
<protein>
    <submittedName>
        <fullName evidence="4">Serine/threonine kinase</fullName>
    </submittedName>
</protein>
<keyword evidence="5" id="KW-1185">Reference proteome</keyword>
<feature type="domain" description="Protein kinase" evidence="3">
    <location>
        <begin position="247"/>
        <end position="360"/>
    </location>
</feature>
<sequence>MCGGPTNWLWELNHLVVCEATMIHNVLMCDLMMTHNGYEVHMSGLKASMGASTFCVTFRQVIDAVAWCSTAQRALVAADWPAGLLCINGAHTEYGNSSNEHFVYCGLRVCMGVHVGPVRCIMDPKTRHAEYIGPVVKGAMAIAHMLSGSQVLMSPNIKAKLTNLPDEIGRMRPLQIQHMGNINLKQAVPKGITYQLIMNSLKMHAKNHVQFNEDDDDDCNVLQLPTKDMSLLVSANKCQWFIDPHKIKTSKVIGHRMSAVIYRGLWSKSTPVAIKIFNWSKMTEEQALQFHVEVATLTELLHPNVLLFISATISNKHLLLVTEFMPCGSLAGVLANTSMYLLTFTQCHHDQLQHAHVEHA</sequence>
<reference evidence="4 5" key="1">
    <citation type="journal article" date="2013" name="Genome Biol.">
        <title>Genome of Acanthamoeba castellanii highlights extensive lateral gene transfer and early evolution of tyrosine kinase signaling.</title>
        <authorList>
            <person name="Clarke M."/>
            <person name="Lohan A.J."/>
            <person name="Liu B."/>
            <person name="Lagkouvardos I."/>
            <person name="Roy S."/>
            <person name="Zafar N."/>
            <person name="Bertelli C."/>
            <person name="Schilde C."/>
            <person name="Kianianmomeni A."/>
            <person name="Burglin T.R."/>
            <person name="Frech C."/>
            <person name="Turcotte B."/>
            <person name="Kopec K.O."/>
            <person name="Synnott J.M."/>
            <person name="Choo C."/>
            <person name="Paponov I."/>
            <person name="Finkler A."/>
            <person name="Soon Heng Tan C."/>
            <person name="Hutchins A.P."/>
            <person name="Weinmeier T."/>
            <person name="Rattei T."/>
            <person name="Chu J.S."/>
            <person name="Gimenez G."/>
            <person name="Irimia M."/>
            <person name="Rigden D.J."/>
            <person name="Fitzpatrick D.A."/>
            <person name="Lorenzo-Morales J."/>
            <person name="Bateman A."/>
            <person name="Chiu C.H."/>
            <person name="Tang P."/>
            <person name="Hegemann P."/>
            <person name="Fromm H."/>
            <person name="Raoult D."/>
            <person name="Greub G."/>
            <person name="Miranda-Saavedra D."/>
            <person name="Chen N."/>
            <person name="Nash P."/>
            <person name="Ginger M.L."/>
            <person name="Horn M."/>
            <person name="Schaap P."/>
            <person name="Caler L."/>
            <person name="Loftus B."/>
        </authorList>
    </citation>
    <scope>NUCLEOTIDE SEQUENCE [LARGE SCALE GENOMIC DNA]</scope>
    <source>
        <strain evidence="4 5">Neff</strain>
    </source>
</reference>
<evidence type="ECO:0000313" key="4">
    <source>
        <dbReference type="EMBL" id="ELR12594.1"/>
    </source>
</evidence>
<name>L8GIE4_ACACF</name>
<dbReference type="PANTHER" id="PTHR43081:SF1">
    <property type="entry name" value="ADENYLATE CYCLASE, TERMINAL-DIFFERENTIATION SPECIFIC"/>
    <property type="match status" value="1"/>
</dbReference>
<dbReference type="VEuPathDB" id="AmoebaDB:ACA1_090830"/>
<dbReference type="GO" id="GO:0016020">
    <property type="term" value="C:membrane"/>
    <property type="evidence" value="ECO:0007669"/>
    <property type="project" value="UniProtKB-SubCell"/>
</dbReference>
<dbReference type="InterPro" id="IPR050697">
    <property type="entry name" value="Adenylyl/Guanylyl_Cyclase_3/4"/>
</dbReference>
<comment type="subcellular location">
    <subcellularLocation>
        <location evidence="1">Membrane</location>
        <topology evidence="1">Single-pass membrane protein</topology>
    </subcellularLocation>
</comment>
<feature type="chain" id="PRO_5003989789" evidence="2">
    <location>
        <begin position="21"/>
        <end position="360"/>
    </location>
</feature>
<evidence type="ECO:0000256" key="1">
    <source>
        <dbReference type="ARBA" id="ARBA00004167"/>
    </source>
</evidence>
<dbReference type="GO" id="GO:0005524">
    <property type="term" value="F:ATP binding"/>
    <property type="evidence" value="ECO:0007669"/>
    <property type="project" value="InterPro"/>
</dbReference>
<evidence type="ECO:0000313" key="5">
    <source>
        <dbReference type="Proteomes" id="UP000011083"/>
    </source>
</evidence>
<proteinExistence type="predicted"/>
<dbReference type="Gene3D" id="3.30.200.20">
    <property type="entry name" value="Phosphorylase Kinase, domain 1"/>
    <property type="match status" value="1"/>
</dbReference>
<dbReference type="InterPro" id="IPR001245">
    <property type="entry name" value="Ser-Thr/Tyr_kinase_cat_dom"/>
</dbReference>
<dbReference type="Gene3D" id="3.30.70.1230">
    <property type="entry name" value="Nucleotide cyclase"/>
    <property type="match status" value="1"/>
</dbReference>
<dbReference type="AlphaFoldDB" id="L8GIE4"/>
<keyword evidence="4" id="KW-0418">Kinase</keyword>
<dbReference type="KEGG" id="acan:ACA1_090830"/>
<dbReference type="PROSITE" id="PS50011">
    <property type="entry name" value="PROTEIN_KINASE_DOM"/>
    <property type="match status" value="1"/>
</dbReference>